<feature type="region of interest" description="Disordered" evidence="1">
    <location>
        <begin position="43"/>
        <end position="87"/>
    </location>
</feature>
<protein>
    <submittedName>
        <fullName evidence="2">Uncharacterized protein</fullName>
    </submittedName>
</protein>
<evidence type="ECO:0000313" key="3">
    <source>
        <dbReference type="Proteomes" id="UP000708208"/>
    </source>
</evidence>
<dbReference type="EMBL" id="CAJVCH010502212">
    <property type="protein sequence ID" value="CAG7821168.1"/>
    <property type="molecule type" value="Genomic_DNA"/>
</dbReference>
<feature type="region of interest" description="Disordered" evidence="1">
    <location>
        <begin position="181"/>
        <end position="201"/>
    </location>
</feature>
<dbReference type="Proteomes" id="UP000708208">
    <property type="component" value="Unassembled WGS sequence"/>
</dbReference>
<evidence type="ECO:0000256" key="1">
    <source>
        <dbReference type="SAM" id="MobiDB-lite"/>
    </source>
</evidence>
<proteinExistence type="predicted"/>
<keyword evidence="3" id="KW-1185">Reference proteome</keyword>
<feature type="non-terminal residue" evidence="2">
    <location>
        <position position="201"/>
    </location>
</feature>
<organism evidence="2 3">
    <name type="scientific">Allacma fusca</name>
    <dbReference type="NCBI Taxonomy" id="39272"/>
    <lineage>
        <taxon>Eukaryota</taxon>
        <taxon>Metazoa</taxon>
        <taxon>Ecdysozoa</taxon>
        <taxon>Arthropoda</taxon>
        <taxon>Hexapoda</taxon>
        <taxon>Collembola</taxon>
        <taxon>Symphypleona</taxon>
        <taxon>Sminthuridae</taxon>
        <taxon>Allacma</taxon>
    </lineage>
</organism>
<sequence length="201" mass="22500">PFKIVNQINPLTYLCTPTQQSAHIPKFQEFHVRNLKPYYLRESRRNNSESSDSDSEEYFPKKPSRCENNIVPAISSGSPADPIESPFSADYSDTFSKMFETTINPFQNPDLPAPTPQIPKSNLLTPRRSSRTPRPPKRLMFNVQLNNVSISTPQMSVPGFGDHRFDLNSPVLSPVTSDDEETMLTSEPSSPGPITTALAKM</sequence>
<name>A0A8J2KQD8_9HEXA</name>
<gene>
    <name evidence="2" type="ORF">AFUS01_LOCUS31521</name>
</gene>
<feature type="compositionally biased region" description="Basic residues" evidence="1">
    <location>
        <begin position="128"/>
        <end position="137"/>
    </location>
</feature>
<reference evidence="2" key="1">
    <citation type="submission" date="2021-06" db="EMBL/GenBank/DDBJ databases">
        <authorList>
            <person name="Hodson N. C."/>
            <person name="Mongue J. A."/>
            <person name="Jaron S. K."/>
        </authorList>
    </citation>
    <scope>NUCLEOTIDE SEQUENCE</scope>
</reference>
<feature type="compositionally biased region" description="Polar residues" evidence="1">
    <location>
        <begin position="183"/>
        <end position="193"/>
    </location>
</feature>
<dbReference type="AlphaFoldDB" id="A0A8J2KQD8"/>
<accession>A0A8J2KQD8</accession>
<evidence type="ECO:0000313" key="2">
    <source>
        <dbReference type="EMBL" id="CAG7821168.1"/>
    </source>
</evidence>
<feature type="non-terminal residue" evidence="2">
    <location>
        <position position="1"/>
    </location>
</feature>
<feature type="region of interest" description="Disordered" evidence="1">
    <location>
        <begin position="103"/>
        <end position="137"/>
    </location>
</feature>
<comment type="caution">
    <text evidence="2">The sequence shown here is derived from an EMBL/GenBank/DDBJ whole genome shotgun (WGS) entry which is preliminary data.</text>
</comment>